<name>A0A014Q5T9_9BURK</name>
<proteinExistence type="predicted"/>
<gene>
    <name evidence="1" type="ORF">AX13_12240</name>
</gene>
<dbReference type="EMBL" id="JBOK01000035">
    <property type="protein sequence ID" value="EXU78557.1"/>
    <property type="molecule type" value="Genomic_DNA"/>
</dbReference>
<comment type="caution">
    <text evidence="1">The sequence shown here is derived from an EMBL/GenBank/DDBJ whole genome shotgun (WGS) entry which is preliminary data.</text>
</comment>
<accession>A0A014Q5T9</accession>
<dbReference type="AlphaFoldDB" id="A0A014Q5T9"/>
<evidence type="ECO:0000313" key="2">
    <source>
        <dbReference type="Proteomes" id="UP000020766"/>
    </source>
</evidence>
<sequence length="113" mass="11408">MVAAVAPTSLSLGYEVATRIAPAAYAMATLDGPFCPSGALAVGIAPGAPQITVLSATRLTEVRVGTAALIDDEIVRVDVVDPQPGVCTIGRGCADSVNHTGFRGGSTPERIES</sequence>
<protein>
    <submittedName>
        <fullName evidence="1">Uncharacterized protein</fullName>
    </submittedName>
</protein>
<evidence type="ECO:0000313" key="1">
    <source>
        <dbReference type="EMBL" id="EXU78557.1"/>
    </source>
</evidence>
<reference evidence="1 2" key="1">
    <citation type="submission" date="2014-01" db="EMBL/GenBank/DDBJ databases">
        <title>Interspecies Systems Biology Uncovers Metabolites Affecting C. elegans Gene Expression and Life History Traits.</title>
        <authorList>
            <person name="Watson E."/>
            <person name="Macneil L.T."/>
            <person name="Ritter A.D."/>
            <person name="Yilmaz L.S."/>
            <person name="Rosebrock A.P."/>
            <person name="Caudy A.A."/>
            <person name="Walhout A.J."/>
        </authorList>
    </citation>
    <scope>NUCLEOTIDE SEQUENCE [LARGE SCALE GENOMIC DNA]</scope>
    <source>
        <strain evidence="1 2">DA1877</strain>
    </source>
</reference>
<organism evidence="1 2">
    <name type="scientific">Comamonas aquatica DA1877</name>
    <dbReference type="NCBI Taxonomy" id="1457173"/>
    <lineage>
        <taxon>Bacteria</taxon>
        <taxon>Pseudomonadati</taxon>
        <taxon>Pseudomonadota</taxon>
        <taxon>Betaproteobacteria</taxon>
        <taxon>Burkholderiales</taxon>
        <taxon>Comamonadaceae</taxon>
        <taxon>Comamonas</taxon>
    </lineage>
</organism>
<dbReference type="Proteomes" id="UP000020766">
    <property type="component" value="Unassembled WGS sequence"/>
</dbReference>
<keyword evidence="2" id="KW-1185">Reference proteome</keyword>